<dbReference type="Proteomes" id="UP000321192">
    <property type="component" value="Unassembled WGS sequence"/>
</dbReference>
<dbReference type="InterPro" id="IPR013424">
    <property type="entry name" value="Ice-binding_C"/>
</dbReference>
<evidence type="ECO:0000313" key="4">
    <source>
        <dbReference type="Proteomes" id="UP000321192"/>
    </source>
</evidence>
<feature type="signal peptide" evidence="1">
    <location>
        <begin position="1"/>
        <end position="23"/>
    </location>
</feature>
<dbReference type="EMBL" id="SSFD01000193">
    <property type="protein sequence ID" value="TXH83970.1"/>
    <property type="molecule type" value="Genomic_DNA"/>
</dbReference>
<accession>A0A5C7SJQ2</accession>
<protein>
    <submittedName>
        <fullName evidence="3">PEP-CTERM sorting domain-containing protein</fullName>
    </submittedName>
</protein>
<sequence length="234" mass="23708">MKRTFALSTALLLGAFIANPAKAAVINGDFSAGLTGWDSLGDVAVSAGEARLSTASLDVDDFPAAAGAFNQSGNAAAPVGQPGGVETFAGLPLGQLDPDPVNGGWAFEGSALRQTLGVQAGDTLTFDWRLASNEDPLAGMNDYAFVVIGGVLTLLDDVFTGLGNGSFSHTFNAAGSTDVVFGIVDVGDYVGSSWLSIDSVRIATAPTTVPEPGSLVLALAGIGVLARRLRHPQG</sequence>
<evidence type="ECO:0000313" key="3">
    <source>
        <dbReference type="EMBL" id="TXH83970.1"/>
    </source>
</evidence>
<organism evidence="3 4">
    <name type="scientific">Thauera aminoaromatica</name>
    <dbReference type="NCBI Taxonomy" id="164330"/>
    <lineage>
        <taxon>Bacteria</taxon>
        <taxon>Pseudomonadati</taxon>
        <taxon>Pseudomonadota</taxon>
        <taxon>Betaproteobacteria</taxon>
        <taxon>Rhodocyclales</taxon>
        <taxon>Zoogloeaceae</taxon>
        <taxon>Thauera</taxon>
    </lineage>
</organism>
<dbReference type="RefSeq" id="WP_276659018.1">
    <property type="nucleotide sequence ID" value="NZ_SSFD01000193.1"/>
</dbReference>
<gene>
    <name evidence="3" type="ORF">E6Q80_12520</name>
</gene>
<proteinExistence type="predicted"/>
<feature type="chain" id="PRO_5022879963" evidence="1">
    <location>
        <begin position="24"/>
        <end position="234"/>
    </location>
</feature>
<dbReference type="Pfam" id="PF07589">
    <property type="entry name" value="PEP-CTERM"/>
    <property type="match status" value="1"/>
</dbReference>
<feature type="domain" description="Ice-binding protein C-terminal" evidence="2">
    <location>
        <begin position="208"/>
        <end position="228"/>
    </location>
</feature>
<keyword evidence="1" id="KW-0732">Signal</keyword>
<comment type="caution">
    <text evidence="3">The sequence shown here is derived from an EMBL/GenBank/DDBJ whole genome shotgun (WGS) entry which is preliminary data.</text>
</comment>
<evidence type="ECO:0000259" key="2">
    <source>
        <dbReference type="Pfam" id="PF07589"/>
    </source>
</evidence>
<reference evidence="3 4" key="1">
    <citation type="submission" date="2018-09" db="EMBL/GenBank/DDBJ databases">
        <title>Metagenome Assembled Genomes from an Advanced Water Purification Facility.</title>
        <authorList>
            <person name="Stamps B.W."/>
            <person name="Spear J.R."/>
        </authorList>
    </citation>
    <scope>NUCLEOTIDE SEQUENCE [LARGE SCALE GENOMIC DNA]</scope>
    <source>
        <strain evidence="3">Bin_27_1</strain>
    </source>
</reference>
<name>A0A5C7SJQ2_THASP</name>
<evidence type="ECO:0000256" key="1">
    <source>
        <dbReference type="SAM" id="SignalP"/>
    </source>
</evidence>
<dbReference type="AlphaFoldDB" id="A0A5C7SJQ2"/>